<sequence length="54" mass="5919">MYKKSHCLVGVSWEANAMGVNPKDTSALSPKADMQYPTCNHCSLTDNRCRACSP</sequence>
<proteinExistence type="predicted"/>
<dbReference type="EMBL" id="HACG01012647">
    <property type="protein sequence ID" value="CEK59512.1"/>
    <property type="molecule type" value="Transcribed_RNA"/>
</dbReference>
<evidence type="ECO:0000313" key="1">
    <source>
        <dbReference type="EMBL" id="CEK59512.1"/>
    </source>
</evidence>
<protein>
    <submittedName>
        <fullName evidence="1">Uncharacterized protein</fullName>
    </submittedName>
</protein>
<dbReference type="AlphaFoldDB" id="A0A0B6YTT4"/>
<organism evidence="1">
    <name type="scientific">Arion vulgaris</name>
    <dbReference type="NCBI Taxonomy" id="1028688"/>
    <lineage>
        <taxon>Eukaryota</taxon>
        <taxon>Metazoa</taxon>
        <taxon>Spiralia</taxon>
        <taxon>Lophotrochozoa</taxon>
        <taxon>Mollusca</taxon>
        <taxon>Gastropoda</taxon>
        <taxon>Heterobranchia</taxon>
        <taxon>Euthyneura</taxon>
        <taxon>Panpulmonata</taxon>
        <taxon>Eupulmonata</taxon>
        <taxon>Stylommatophora</taxon>
        <taxon>Helicina</taxon>
        <taxon>Arionoidea</taxon>
        <taxon>Arionidae</taxon>
        <taxon>Arion</taxon>
    </lineage>
</organism>
<gene>
    <name evidence="1" type="primary">ORF36569</name>
</gene>
<reference evidence="1" key="1">
    <citation type="submission" date="2014-12" db="EMBL/GenBank/DDBJ databases">
        <title>Insight into the proteome of Arion vulgaris.</title>
        <authorList>
            <person name="Aradska J."/>
            <person name="Bulat T."/>
            <person name="Smidak R."/>
            <person name="Sarate P."/>
            <person name="Gangsoo J."/>
            <person name="Sialana F."/>
            <person name="Bilban M."/>
            <person name="Lubec G."/>
        </authorList>
    </citation>
    <scope>NUCLEOTIDE SEQUENCE</scope>
    <source>
        <tissue evidence="1">Skin</tissue>
    </source>
</reference>
<accession>A0A0B6YTT4</accession>
<name>A0A0B6YTT4_9EUPU</name>